<protein>
    <submittedName>
        <fullName evidence="1">Uncharacterized protein</fullName>
    </submittedName>
</protein>
<evidence type="ECO:0000313" key="2">
    <source>
        <dbReference type="Proteomes" id="UP000291187"/>
    </source>
</evidence>
<name>A0A4Q5A802_9BIFI</name>
<dbReference type="AlphaFoldDB" id="A0A4Q5A802"/>
<organism evidence="1 2">
    <name type="scientific">Bifidobacterium pseudolongum subsp. globosum</name>
    <dbReference type="NCBI Taxonomy" id="1690"/>
    <lineage>
        <taxon>Bacteria</taxon>
        <taxon>Bacillati</taxon>
        <taxon>Actinomycetota</taxon>
        <taxon>Actinomycetes</taxon>
        <taxon>Bifidobacteriales</taxon>
        <taxon>Bifidobacteriaceae</taxon>
        <taxon>Bifidobacterium</taxon>
    </lineage>
</organism>
<reference evidence="1 2" key="1">
    <citation type="submission" date="2018-12" db="EMBL/GenBank/DDBJ databases">
        <title>Unveiling genomic diversity among members of the Bifidobacterium pseudolongum species, a widely distributed gut commensal of the animal kingdom.</title>
        <authorList>
            <person name="Lugli G.A."/>
            <person name="Duranti S."/>
            <person name="Albert K."/>
            <person name="Mancabelli L."/>
            <person name="Napoli S."/>
            <person name="Viappiani A."/>
            <person name="Anzalone R."/>
            <person name="Longhi G."/>
            <person name="Milani C."/>
            <person name="Turroni F."/>
            <person name="Alessandri G."/>
            <person name="Sela D.A."/>
            <person name="Van Sinderen D."/>
            <person name="Ventura M."/>
        </authorList>
    </citation>
    <scope>NUCLEOTIDE SEQUENCE [LARGE SCALE GENOMIC DNA]</scope>
    <source>
        <strain evidence="1 2">2071B</strain>
    </source>
</reference>
<proteinExistence type="predicted"/>
<gene>
    <name evidence="1" type="ORF">PG2071B_0652</name>
</gene>
<dbReference type="EMBL" id="RYUM01000008">
    <property type="protein sequence ID" value="RYQ19847.1"/>
    <property type="molecule type" value="Genomic_DNA"/>
</dbReference>
<dbReference type="RefSeq" id="WP_129864185.1">
    <property type="nucleotide sequence ID" value="NZ_RYUM01000008.1"/>
</dbReference>
<comment type="caution">
    <text evidence="1">The sequence shown here is derived from an EMBL/GenBank/DDBJ whole genome shotgun (WGS) entry which is preliminary data.</text>
</comment>
<sequence>MHSIDLLPNEGIIAQFDGVGCESPDFKGFERGELTLTNMSLVFTYTQIKMFGKDIDHTFSWALRDIKVVNGKPQLIVDKGESHQCDVLLCKGKIELRMGSHADLSKLVNGINKEITGSDEDVVGAPKTFISGIASMLTGATKEMAEAFTMSGLTKPAGAKKVSRACLGCGAALHGTEGTSVICEYCGRTEQLEYNTGNSGA</sequence>
<accession>A0A4Q5A802</accession>
<dbReference type="Proteomes" id="UP000291187">
    <property type="component" value="Unassembled WGS sequence"/>
</dbReference>
<evidence type="ECO:0000313" key="1">
    <source>
        <dbReference type="EMBL" id="RYQ19847.1"/>
    </source>
</evidence>